<dbReference type="GO" id="GO:0015871">
    <property type="term" value="P:choline transport"/>
    <property type="evidence" value="ECO:0007669"/>
    <property type="project" value="TreeGrafter"/>
</dbReference>
<keyword evidence="5" id="KW-0732">Signal</keyword>
<evidence type="ECO:0000256" key="5">
    <source>
        <dbReference type="SAM" id="SignalP"/>
    </source>
</evidence>
<dbReference type="RefSeq" id="WP_073270015.1">
    <property type="nucleotide sequence ID" value="NZ_FQTU01000005.1"/>
</dbReference>
<keyword evidence="8" id="KW-1185">Reference proteome</keyword>
<dbReference type="Gene3D" id="3.40.190.100">
    <property type="entry name" value="Glycine betaine-binding periplasmic protein, domain 2"/>
    <property type="match status" value="1"/>
</dbReference>
<feature type="signal peptide" evidence="5">
    <location>
        <begin position="1"/>
        <end position="20"/>
    </location>
</feature>
<evidence type="ECO:0000259" key="6">
    <source>
        <dbReference type="Pfam" id="PF04069"/>
    </source>
</evidence>
<evidence type="ECO:0000256" key="2">
    <source>
        <dbReference type="ARBA" id="ARBA00022448"/>
    </source>
</evidence>
<evidence type="ECO:0000313" key="7">
    <source>
        <dbReference type="EMBL" id="SHE69648.1"/>
    </source>
</evidence>
<dbReference type="AlphaFoldDB" id="A0A1M4VL58"/>
<proteinExistence type="predicted"/>
<evidence type="ECO:0000256" key="3">
    <source>
        <dbReference type="ARBA" id="ARBA00022475"/>
    </source>
</evidence>
<protein>
    <submittedName>
        <fullName evidence="7">Glycine betaine/proline transport system substrate-binding protein</fullName>
    </submittedName>
</protein>
<reference evidence="7" key="1">
    <citation type="submission" date="2016-11" db="EMBL/GenBank/DDBJ databases">
        <authorList>
            <person name="Jaros S."/>
            <person name="Januszkiewicz K."/>
            <person name="Wedrychowicz H."/>
        </authorList>
    </citation>
    <scope>NUCLEOTIDE SEQUENCE [LARGE SCALE GENOMIC DNA]</scope>
    <source>
        <strain evidence="7">DSM 14828</strain>
    </source>
</reference>
<dbReference type="InterPro" id="IPR007210">
    <property type="entry name" value="ABC_Gly_betaine_transp_sub-bd"/>
</dbReference>
<dbReference type="PROSITE" id="PS51257">
    <property type="entry name" value="PROKAR_LIPOPROTEIN"/>
    <property type="match status" value="1"/>
</dbReference>
<dbReference type="PANTHER" id="PTHR47737:SF1">
    <property type="entry name" value="GLYCINE BETAINE_PROLINE BETAINE TRANSPORT SYSTEM PERMEASE PROTEIN PROW"/>
    <property type="match status" value="1"/>
</dbReference>
<dbReference type="STRING" id="1120975.SAMN02746064_01030"/>
<dbReference type="PANTHER" id="PTHR47737">
    <property type="entry name" value="GLYCINE BETAINE/PROLINE BETAINE TRANSPORT SYSTEM PERMEASE PROTEIN PROW"/>
    <property type="match status" value="1"/>
</dbReference>
<evidence type="ECO:0000313" key="8">
    <source>
        <dbReference type="Proteomes" id="UP000184251"/>
    </source>
</evidence>
<accession>A0A1M4VL58</accession>
<keyword evidence="2" id="KW-0813">Transport</keyword>
<dbReference type="Proteomes" id="UP000184251">
    <property type="component" value="Unassembled WGS sequence"/>
</dbReference>
<dbReference type="SUPFAM" id="SSF53850">
    <property type="entry name" value="Periplasmic binding protein-like II"/>
    <property type="match status" value="1"/>
</dbReference>
<organism evidence="7 8">
    <name type="scientific">Alkalibacter saccharofermentans DSM 14828</name>
    <dbReference type="NCBI Taxonomy" id="1120975"/>
    <lineage>
        <taxon>Bacteria</taxon>
        <taxon>Bacillati</taxon>
        <taxon>Bacillota</taxon>
        <taxon>Clostridia</taxon>
        <taxon>Eubacteriales</taxon>
        <taxon>Eubacteriaceae</taxon>
        <taxon>Alkalibacter</taxon>
    </lineage>
</organism>
<evidence type="ECO:0000256" key="1">
    <source>
        <dbReference type="ARBA" id="ARBA00004236"/>
    </source>
</evidence>
<dbReference type="GO" id="GO:0031460">
    <property type="term" value="P:glycine betaine transport"/>
    <property type="evidence" value="ECO:0007669"/>
    <property type="project" value="TreeGrafter"/>
</dbReference>
<gene>
    <name evidence="7" type="ORF">SAMN02746064_01030</name>
</gene>
<dbReference type="Gene3D" id="3.10.105.10">
    <property type="entry name" value="Dipeptide-binding Protein, Domain 3"/>
    <property type="match status" value="2"/>
</dbReference>
<sequence length="281" mass="30470">MIKRSIVVFLLIALSVFTMACGTGSEDSTTVELGYVAWDSEIASTNVLKTVLEDEGFDVNITDVSASLMYQGVAQGDFDGMVAAWLPTTQADYMVQYGDDLIDLGPNLTGTLIGLVVPADAPVNSIEDLVETNYADGIITGIEPGAGLMQATLTVIDSYGLDYELVEGSDASMTATLADAIDNDEEVIVTGWTPHWKFARWDLKYLEDPQGIFGGEEQIHTLVREGFEADNPEAFKIISNFEWTPDDMAEVMVMIADGTRAEDAARAWVDANPDKVAAWTE</sequence>
<comment type="subcellular location">
    <subcellularLocation>
        <location evidence="1">Cell membrane</location>
    </subcellularLocation>
</comment>
<dbReference type="GO" id="GO:0005275">
    <property type="term" value="F:amine transmembrane transporter activity"/>
    <property type="evidence" value="ECO:0007669"/>
    <property type="project" value="TreeGrafter"/>
</dbReference>
<name>A0A1M4VL58_9FIRM</name>
<keyword evidence="4" id="KW-0472">Membrane</keyword>
<dbReference type="CDD" id="cd13639">
    <property type="entry name" value="PBP2_OpuAC_like"/>
    <property type="match status" value="1"/>
</dbReference>
<dbReference type="GO" id="GO:0015226">
    <property type="term" value="F:carnitine transmembrane transporter activity"/>
    <property type="evidence" value="ECO:0007669"/>
    <property type="project" value="TreeGrafter"/>
</dbReference>
<dbReference type="EMBL" id="FQTU01000005">
    <property type="protein sequence ID" value="SHE69648.1"/>
    <property type="molecule type" value="Genomic_DNA"/>
</dbReference>
<dbReference type="GO" id="GO:0043190">
    <property type="term" value="C:ATP-binding cassette (ABC) transporter complex"/>
    <property type="evidence" value="ECO:0007669"/>
    <property type="project" value="InterPro"/>
</dbReference>
<keyword evidence="3" id="KW-1003">Cell membrane</keyword>
<feature type="domain" description="ABC-type glycine betaine transport system substrate-binding" evidence="6">
    <location>
        <begin position="30"/>
        <end position="270"/>
    </location>
</feature>
<dbReference type="Pfam" id="PF04069">
    <property type="entry name" value="OpuAC"/>
    <property type="match status" value="1"/>
</dbReference>
<dbReference type="OrthoDB" id="9787902at2"/>
<evidence type="ECO:0000256" key="4">
    <source>
        <dbReference type="ARBA" id="ARBA00023136"/>
    </source>
</evidence>
<feature type="chain" id="PRO_5038420194" evidence="5">
    <location>
        <begin position="21"/>
        <end position="281"/>
    </location>
</feature>